<sequence length="174" mass="18168">MIRDIGEADLPALAALNDSEALQVNALGLAGLRAALGLAFAARMSPDGGAFLLAYDETTPPQGPNHSWFVARGGRFAYVDRIVVAASARRRGLARALYADLAALAVARDKGALCCEVNLDPPNPVSLAFHETLGFAPAGEATDPRNGKRVRYLSAPSSAILAPARGSGSASRRW</sequence>
<keyword evidence="3" id="KW-1185">Reference proteome</keyword>
<dbReference type="Pfam" id="PF00583">
    <property type="entry name" value="Acetyltransf_1"/>
    <property type="match status" value="1"/>
</dbReference>
<proteinExistence type="predicted"/>
<dbReference type="RefSeq" id="WP_301589853.1">
    <property type="nucleotide sequence ID" value="NZ_JAPFQI010000005.1"/>
</dbReference>
<reference evidence="2 3" key="1">
    <citation type="submission" date="2022-10" db="EMBL/GenBank/DDBJ databases">
        <title>Roseococcus glaciei nov., sp. nov., isolated from glacier.</title>
        <authorList>
            <person name="Liu Q."/>
            <person name="Xin Y.-H."/>
        </authorList>
    </citation>
    <scope>NUCLEOTIDE SEQUENCE [LARGE SCALE GENOMIC DNA]</scope>
    <source>
        <strain evidence="2 3">MDT2-1-1</strain>
    </source>
</reference>
<name>A0ABT3NUS2_9PROT</name>
<dbReference type="Gene3D" id="3.40.630.30">
    <property type="match status" value="1"/>
</dbReference>
<dbReference type="EC" id="2.3.1.-" evidence="2"/>
<dbReference type="PROSITE" id="PS51186">
    <property type="entry name" value="GNAT"/>
    <property type="match status" value="1"/>
</dbReference>
<dbReference type="EMBL" id="JAPFQI010000005">
    <property type="protein sequence ID" value="MCW8085903.1"/>
    <property type="molecule type" value="Genomic_DNA"/>
</dbReference>
<protein>
    <submittedName>
        <fullName evidence="2">GNAT family N-acetyltransferase</fullName>
        <ecNumber evidence="2">2.3.1.-</ecNumber>
    </submittedName>
</protein>
<dbReference type="SUPFAM" id="SSF55729">
    <property type="entry name" value="Acyl-CoA N-acyltransferases (Nat)"/>
    <property type="match status" value="1"/>
</dbReference>
<organism evidence="2 3">
    <name type="scientific">Sabulicella glaciei</name>
    <dbReference type="NCBI Taxonomy" id="2984948"/>
    <lineage>
        <taxon>Bacteria</taxon>
        <taxon>Pseudomonadati</taxon>
        <taxon>Pseudomonadota</taxon>
        <taxon>Alphaproteobacteria</taxon>
        <taxon>Acetobacterales</taxon>
        <taxon>Acetobacteraceae</taxon>
        <taxon>Sabulicella</taxon>
    </lineage>
</organism>
<accession>A0ABT3NUS2</accession>
<dbReference type="Proteomes" id="UP001526430">
    <property type="component" value="Unassembled WGS sequence"/>
</dbReference>
<evidence type="ECO:0000259" key="1">
    <source>
        <dbReference type="PROSITE" id="PS51186"/>
    </source>
</evidence>
<dbReference type="InterPro" id="IPR016890">
    <property type="entry name" value="UCP028520"/>
</dbReference>
<dbReference type="PIRSF" id="PIRSF028520">
    <property type="entry name" value="UCP028520"/>
    <property type="match status" value="1"/>
</dbReference>
<evidence type="ECO:0000313" key="2">
    <source>
        <dbReference type="EMBL" id="MCW8085903.1"/>
    </source>
</evidence>
<keyword evidence="2" id="KW-0808">Transferase</keyword>
<dbReference type="InterPro" id="IPR016181">
    <property type="entry name" value="Acyl_CoA_acyltransferase"/>
</dbReference>
<feature type="domain" description="N-acetyltransferase" evidence="1">
    <location>
        <begin position="1"/>
        <end position="156"/>
    </location>
</feature>
<comment type="caution">
    <text evidence="2">The sequence shown here is derived from an EMBL/GenBank/DDBJ whole genome shotgun (WGS) entry which is preliminary data.</text>
</comment>
<gene>
    <name evidence="2" type="ORF">OF850_09720</name>
</gene>
<keyword evidence="2" id="KW-0012">Acyltransferase</keyword>
<evidence type="ECO:0000313" key="3">
    <source>
        <dbReference type="Proteomes" id="UP001526430"/>
    </source>
</evidence>
<dbReference type="InterPro" id="IPR000182">
    <property type="entry name" value="GNAT_dom"/>
</dbReference>
<dbReference type="GO" id="GO:0016746">
    <property type="term" value="F:acyltransferase activity"/>
    <property type="evidence" value="ECO:0007669"/>
    <property type="project" value="UniProtKB-KW"/>
</dbReference>